<dbReference type="InterPro" id="IPR014347">
    <property type="entry name" value="Tautomerase/MIF_sf"/>
</dbReference>
<evidence type="ECO:0000256" key="4">
    <source>
        <dbReference type="RuleBase" id="RU362032"/>
    </source>
</evidence>
<evidence type="ECO:0000256" key="3">
    <source>
        <dbReference type="PIRSR" id="PIRSR618191-1"/>
    </source>
</evidence>
<accession>A0A7W2ENF7</accession>
<dbReference type="PANTHER" id="PTHR35530:SF1">
    <property type="entry name" value="2-HYDROXYMUCONATE TAUTOMERASE"/>
    <property type="match status" value="1"/>
</dbReference>
<dbReference type="Proteomes" id="UP000534388">
    <property type="component" value="Unassembled WGS sequence"/>
</dbReference>
<feature type="active site" description="Proton acceptor; via imino nitrogen" evidence="3">
    <location>
        <position position="2"/>
    </location>
</feature>
<keyword evidence="7" id="KW-1185">Reference proteome</keyword>
<comment type="caution">
    <text evidence="6">The sequence shown here is derived from an EMBL/GenBank/DDBJ whole genome shotgun (WGS) entry which is preliminary data.</text>
</comment>
<keyword evidence="2 4" id="KW-0413">Isomerase</keyword>
<evidence type="ECO:0000313" key="6">
    <source>
        <dbReference type="EMBL" id="MBA5635570.1"/>
    </source>
</evidence>
<protein>
    <recommendedName>
        <fullName evidence="4">Tautomerase</fullName>
        <ecNumber evidence="4">5.3.2.-</ecNumber>
    </recommendedName>
</protein>
<dbReference type="InterPro" id="IPR004370">
    <property type="entry name" value="4-OT-like_dom"/>
</dbReference>
<dbReference type="Gene3D" id="3.30.429.10">
    <property type="entry name" value="Macrophage Migration Inhibitory Factor"/>
    <property type="match status" value="1"/>
</dbReference>
<evidence type="ECO:0000256" key="2">
    <source>
        <dbReference type="ARBA" id="ARBA00023235"/>
    </source>
</evidence>
<dbReference type="PANTHER" id="PTHR35530">
    <property type="entry name" value="TAUTOMERASE-RELATED"/>
    <property type="match status" value="1"/>
</dbReference>
<dbReference type="InterPro" id="IPR018191">
    <property type="entry name" value="4-OT"/>
</dbReference>
<evidence type="ECO:0000259" key="5">
    <source>
        <dbReference type="Pfam" id="PF01361"/>
    </source>
</evidence>
<evidence type="ECO:0000256" key="1">
    <source>
        <dbReference type="ARBA" id="ARBA00006723"/>
    </source>
</evidence>
<name>A0A7W2ENF7_9BURK</name>
<dbReference type="EC" id="5.3.2.-" evidence="4"/>
<feature type="domain" description="4-oxalocrotonate tautomerase-like" evidence="5">
    <location>
        <begin position="2"/>
        <end position="59"/>
    </location>
</feature>
<reference evidence="6 7" key="1">
    <citation type="submission" date="2020-07" db="EMBL/GenBank/DDBJ databases">
        <title>Novel species isolated from subtropical streams in China.</title>
        <authorList>
            <person name="Lu H."/>
        </authorList>
    </citation>
    <scope>NUCLEOTIDE SEQUENCE [LARGE SCALE GENOMIC DNA]</scope>
    <source>
        <strain evidence="6 7">LX20W</strain>
    </source>
</reference>
<dbReference type="AlphaFoldDB" id="A0A7W2ENF7"/>
<dbReference type="RefSeq" id="WP_182159057.1">
    <property type="nucleotide sequence ID" value="NZ_JACEZT010000001.1"/>
</dbReference>
<evidence type="ECO:0000313" key="7">
    <source>
        <dbReference type="Proteomes" id="UP000534388"/>
    </source>
</evidence>
<gene>
    <name evidence="6" type="ORF">H3H37_00630</name>
</gene>
<dbReference type="Pfam" id="PF01361">
    <property type="entry name" value="Tautomerase"/>
    <property type="match status" value="1"/>
</dbReference>
<organism evidence="6 7">
    <name type="scientific">Rugamonas brunnea</name>
    <dbReference type="NCBI Taxonomy" id="2758569"/>
    <lineage>
        <taxon>Bacteria</taxon>
        <taxon>Pseudomonadati</taxon>
        <taxon>Pseudomonadota</taxon>
        <taxon>Betaproteobacteria</taxon>
        <taxon>Burkholderiales</taxon>
        <taxon>Oxalobacteraceae</taxon>
        <taxon>Telluria group</taxon>
        <taxon>Rugamonas</taxon>
    </lineage>
</organism>
<comment type="similarity">
    <text evidence="1 4">Belongs to the 4-oxalocrotonate tautomerase family.</text>
</comment>
<dbReference type="NCBIfam" id="TIGR00013">
    <property type="entry name" value="taut"/>
    <property type="match status" value="1"/>
</dbReference>
<sequence>MPIIEMHLLAGRSTEKKRNAVAAVTSALVETLGVGPEQVRVLITEHPDEHFAVGGITIGQRKQEAS</sequence>
<proteinExistence type="inferred from homology"/>
<dbReference type="GO" id="GO:0016853">
    <property type="term" value="F:isomerase activity"/>
    <property type="evidence" value="ECO:0007669"/>
    <property type="project" value="UniProtKB-UniRule"/>
</dbReference>
<dbReference type="SUPFAM" id="SSF55331">
    <property type="entry name" value="Tautomerase/MIF"/>
    <property type="match status" value="1"/>
</dbReference>
<dbReference type="EMBL" id="JACEZT010000001">
    <property type="protein sequence ID" value="MBA5635570.1"/>
    <property type="molecule type" value="Genomic_DNA"/>
</dbReference>